<gene>
    <name evidence="2" type="ORF">G2W53_029821</name>
</gene>
<comment type="caution">
    <text evidence="2">The sequence shown here is derived from an EMBL/GenBank/DDBJ whole genome shotgun (WGS) entry which is preliminary data.</text>
</comment>
<dbReference type="AlphaFoldDB" id="A0A834T8A4"/>
<dbReference type="Proteomes" id="UP000634136">
    <property type="component" value="Unassembled WGS sequence"/>
</dbReference>
<feature type="compositionally biased region" description="Polar residues" evidence="1">
    <location>
        <begin position="209"/>
        <end position="228"/>
    </location>
</feature>
<evidence type="ECO:0000313" key="3">
    <source>
        <dbReference type="Proteomes" id="UP000634136"/>
    </source>
</evidence>
<evidence type="ECO:0000313" key="2">
    <source>
        <dbReference type="EMBL" id="KAF7815852.1"/>
    </source>
</evidence>
<evidence type="ECO:0000256" key="1">
    <source>
        <dbReference type="SAM" id="MobiDB-lite"/>
    </source>
</evidence>
<accession>A0A834T8A4</accession>
<feature type="compositionally biased region" description="Basic and acidic residues" evidence="1">
    <location>
        <begin position="89"/>
        <end position="100"/>
    </location>
</feature>
<reference evidence="2" key="1">
    <citation type="submission" date="2020-09" db="EMBL/GenBank/DDBJ databases">
        <title>Genome-Enabled Discovery of Anthraquinone Biosynthesis in Senna tora.</title>
        <authorList>
            <person name="Kang S.-H."/>
            <person name="Pandey R.P."/>
            <person name="Lee C.-M."/>
            <person name="Sim J.-S."/>
            <person name="Jeong J.-T."/>
            <person name="Choi B.-S."/>
            <person name="Jung M."/>
            <person name="Ginzburg D."/>
            <person name="Zhao K."/>
            <person name="Won S.Y."/>
            <person name="Oh T.-J."/>
            <person name="Yu Y."/>
            <person name="Kim N.-H."/>
            <person name="Lee O.R."/>
            <person name="Lee T.-H."/>
            <person name="Bashyal P."/>
            <person name="Kim T.-S."/>
            <person name="Lee W.-H."/>
            <person name="Kawkins C."/>
            <person name="Kim C.-K."/>
            <person name="Kim J.S."/>
            <person name="Ahn B.O."/>
            <person name="Rhee S.Y."/>
            <person name="Sohng J.K."/>
        </authorList>
    </citation>
    <scope>NUCLEOTIDE SEQUENCE</scope>
    <source>
        <tissue evidence="2">Leaf</tissue>
    </source>
</reference>
<feature type="region of interest" description="Disordered" evidence="1">
    <location>
        <begin position="1"/>
        <end position="126"/>
    </location>
</feature>
<protein>
    <submittedName>
        <fullName evidence="2">Uncharacterized protein</fullName>
    </submittedName>
</protein>
<feature type="region of interest" description="Disordered" evidence="1">
    <location>
        <begin position="157"/>
        <end position="257"/>
    </location>
</feature>
<proteinExistence type="predicted"/>
<organism evidence="2 3">
    <name type="scientific">Senna tora</name>
    <dbReference type="NCBI Taxonomy" id="362788"/>
    <lineage>
        <taxon>Eukaryota</taxon>
        <taxon>Viridiplantae</taxon>
        <taxon>Streptophyta</taxon>
        <taxon>Embryophyta</taxon>
        <taxon>Tracheophyta</taxon>
        <taxon>Spermatophyta</taxon>
        <taxon>Magnoliopsida</taxon>
        <taxon>eudicotyledons</taxon>
        <taxon>Gunneridae</taxon>
        <taxon>Pentapetalae</taxon>
        <taxon>rosids</taxon>
        <taxon>fabids</taxon>
        <taxon>Fabales</taxon>
        <taxon>Fabaceae</taxon>
        <taxon>Caesalpinioideae</taxon>
        <taxon>Cassia clade</taxon>
        <taxon>Senna</taxon>
    </lineage>
</organism>
<feature type="compositionally biased region" description="Acidic residues" evidence="1">
    <location>
        <begin position="40"/>
        <end position="51"/>
    </location>
</feature>
<feature type="compositionally biased region" description="Basic and acidic residues" evidence="1">
    <location>
        <begin position="163"/>
        <end position="175"/>
    </location>
</feature>
<name>A0A834T8A4_9FABA</name>
<feature type="compositionally biased region" description="Basic and acidic residues" evidence="1">
    <location>
        <begin position="52"/>
        <end position="62"/>
    </location>
</feature>
<feature type="compositionally biased region" description="Acidic residues" evidence="1">
    <location>
        <begin position="63"/>
        <end position="73"/>
    </location>
</feature>
<dbReference type="EMBL" id="JAAIUW010000009">
    <property type="protein sequence ID" value="KAF7815852.1"/>
    <property type="molecule type" value="Genomic_DNA"/>
</dbReference>
<sequence length="290" mass="32478">MVSKDSLQESEPPLSPEEQDQLKRSNKKIKTSNEQHPSEEMMEGIVEELMEEAEHNEAKENGSPDEDMPELEDATPLGESKARKSLFGHGKDLCPEDPKNKKTGSQEDSDDLRTNNVLNQDKRPEMRWKVMFWAKKGNLPPPVSDVSRGKTAVKQINNIVELKSNEPRPKPKKSDQISIGPKKPPIVASVNSRRSNKTPSEKAHDHIVVTSQPQNTRPSPTQLPSKSPSKGKEGLSKNPVNKSMDQSKVKHKKPPDYNESLALIKIAEKMYNQDTILSELGAVQVYTNHL</sequence>
<keyword evidence="3" id="KW-1185">Reference proteome</keyword>